<organism evidence="1 2">
    <name type="scientific">Poriferisphaera corsica</name>
    <dbReference type="NCBI Taxonomy" id="2528020"/>
    <lineage>
        <taxon>Bacteria</taxon>
        <taxon>Pseudomonadati</taxon>
        <taxon>Planctomycetota</taxon>
        <taxon>Phycisphaerae</taxon>
        <taxon>Phycisphaerales</taxon>
        <taxon>Phycisphaeraceae</taxon>
        <taxon>Poriferisphaera</taxon>
    </lineage>
</organism>
<sequence>MPFAARSFTQQHKQYMITFTLKQGVINVMAPHLTAARYK</sequence>
<reference evidence="1 2" key="1">
    <citation type="submission" date="2019-02" db="EMBL/GenBank/DDBJ databases">
        <title>Deep-cultivation of Planctomycetes and their phenomic and genomic characterization uncovers novel biology.</title>
        <authorList>
            <person name="Wiegand S."/>
            <person name="Jogler M."/>
            <person name="Boedeker C."/>
            <person name="Pinto D."/>
            <person name="Vollmers J."/>
            <person name="Rivas-Marin E."/>
            <person name="Kohn T."/>
            <person name="Peeters S.H."/>
            <person name="Heuer A."/>
            <person name="Rast P."/>
            <person name="Oberbeckmann S."/>
            <person name="Bunk B."/>
            <person name="Jeske O."/>
            <person name="Meyerdierks A."/>
            <person name="Storesund J.E."/>
            <person name="Kallscheuer N."/>
            <person name="Luecker S."/>
            <person name="Lage O.M."/>
            <person name="Pohl T."/>
            <person name="Merkel B.J."/>
            <person name="Hornburger P."/>
            <person name="Mueller R.-W."/>
            <person name="Bruemmer F."/>
            <person name="Labrenz M."/>
            <person name="Spormann A.M."/>
            <person name="Op den Camp H."/>
            <person name="Overmann J."/>
            <person name="Amann R."/>
            <person name="Jetten M.S.M."/>
            <person name="Mascher T."/>
            <person name="Medema M.H."/>
            <person name="Devos D.P."/>
            <person name="Kaster A.-K."/>
            <person name="Ovreas L."/>
            <person name="Rohde M."/>
            <person name="Galperin M.Y."/>
            <person name="Jogler C."/>
        </authorList>
    </citation>
    <scope>NUCLEOTIDE SEQUENCE [LARGE SCALE GENOMIC DNA]</scope>
    <source>
        <strain evidence="1 2">KS4</strain>
    </source>
</reference>
<keyword evidence="2" id="KW-1185">Reference proteome</keyword>
<dbReference type="KEGG" id="pcor:KS4_14700"/>
<accession>A0A517YT87</accession>
<dbReference type="Proteomes" id="UP000317369">
    <property type="component" value="Chromosome"/>
</dbReference>
<name>A0A517YT87_9BACT</name>
<proteinExistence type="predicted"/>
<evidence type="ECO:0000313" key="2">
    <source>
        <dbReference type="Proteomes" id="UP000317369"/>
    </source>
</evidence>
<protein>
    <submittedName>
        <fullName evidence="1">Uncharacterized protein</fullName>
    </submittedName>
</protein>
<evidence type="ECO:0000313" key="1">
    <source>
        <dbReference type="EMBL" id="QDU33424.1"/>
    </source>
</evidence>
<gene>
    <name evidence="1" type="ORF">KS4_14700</name>
</gene>
<dbReference type="AlphaFoldDB" id="A0A517YT87"/>
<dbReference type="EMBL" id="CP036425">
    <property type="protein sequence ID" value="QDU33424.1"/>
    <property type="molecule type" value="Genomic_DNA"/>
</dbReference>